<evidence type="ECO:0000313" key="2">
    <source>
        <dbReference type="EMBL" id="GLR49744.1"/>
    </source>
</evidence>
<reference evidence="3" key="1">
    <citation type="journal article" date="2019" name="Int. J. Syst. Evol. Microbiol.">
        <title>The Global Catalogue of Microorganisms (GCM) 10K type strain sequencing project: providing services to taxonomists for standard genome sequencing and annotation.</title>
        <authorList>
            <consortium name="The Broad Institute Genomics Platform"/>
            <consortium name="The Broad Institute Genome Sequencing Center for Infectious Disease"/>
            <person name="Wu L."/>
            <person name="Ma J."/>
        </authorList>
    </citation>
    <scope>NUCLEOTIDE SEQUENCE [LARGE SCALE GENOMIC DNA]</scope>
    <source>
        <strain evidence="3">NBRC 102122</strain>
    </source>
</reference>
<proteinExistence type="predicted"/>
<keyword evidence="3" id="KW-1185">Reference proteome</keyword>
<evidence type="ECO:0000313" key="3">
    <source>
        <dbReference type="Proteomes" id="UP001156702"/>
    </source>
</evidence>
<name>A0ABQ5ZDC9_9HYPH</name>
<evidence type="ECO:0000259" key="1">
    <source>
        <dbReference type="PROSITE" id="PS50943"/>
    </source>
</evidence>
<dbReference type="PROSITE" id="PS50943">
    <property type="entry name" value="HTH_CROC1"/>
    <property type="match status" value="1"/>
</dbReference>
<dbReference type="Gene3D" id="1.10.260.40">
    <property type="entry name" value="lambda repressor-like DNA-binding domains"/>
    <property type="match status" value="1"/>
</dbReference>
<dbReference type="Pfam" id="PF01381">
    <property type="entry name" value="HTH_3"/>
    <property type="match status" value="1"/>
</dbReference>
<dbReference type="InterPro" id="IPR010982">
    <property type="entry name" value="Lambda_DNA-bd_dom_sf"/>
</dbReference>
<organism evidence="2 3">
    <name type="scientific">Shinella yambaruensis</name>
    <dbReference type="NCBI Taxonomy" id="415996"/>
    <lineage>
        <taxon>Bacteria</taxon>
        <taxon>Pseudomonadati</taxon>
        <taxon>Pseudomonadota</taxon>
        <taxon>Alphaproteobacteria</taxon>
        <taxon>Hyphomicrobiales</taxon>
        <taxon>Rhizobiaceae</taxon>
        <taxon>Shinella</taxon>
    </lineage>
</organism>
<feature type="domain" description="HTH cro/C1-type" evidence="1">
    <location>
        <begin position="8"/>
        <end position="61"/>
    </location>
</feature>
<sequence>MLTPSQCRAARALLDWSQQQLAVQSKIGNATIRNFESGRSAPQHATLDVLRRCFETAGVIFIDQNGNGPGVRLRDRQE</sequence>
<dbReference type="InterPro" id="IPR001387">
    <property type="entry name" value="Cro/C1-type_HTH"/>
</dbReference>
<dbReference type="RefSeq" id="WP_244766008.1">
    <property type="nucleotide sequence ID" value="NZ_BSOP01000005.1"/>
</dbReference>
<gene>
    <name evidence="2" type="ORF">GCM10007923_09490</name>
</gene>
<accession>A0ABQ5ZDC9</accession>
<dbReference type="Proteomes" id="UP001156702">
    <property type="component" value="Unassembled WGS sequence"/>
</dbReference>
<dbReference type="EMBL" id="BSOP01000005">
    <property type="protein sequence ID" value="GLR49744.1"/>
    <property type="molecule type" value="Genomic_DNA"/>
</dbReference>
<dbReference type="CDD" id="cd00093">
    <property type="entry name" value="HTH_XRE"/>
    <property type="match status" value="1"/>
</dbReference>
<comment type="caution">
    <text evidence="2">The sequence shown here is derived from an EMBL/GenBank/DDBJ whole genome shotgun (WGS) entry which is preliminary data.</text>
</comment>
<protein>
    <submittedName>
        <fullName evidence="2">Transcriptional regulator</fullName>
    </submittedName>
</protein>
<dbReference type="SUPFAM" id="SSF47413">
    <property type="entry name" value="lambda repressor-like DNA-binding domains"/>
    <property type="match status" value="1"/>
</dbReference>